<keyword evidence="2" id="KW-0274">FAD</keyword>
<dbReference type="PANTHER" id="PTHR42659">
    <property type="entry name" value="XANTHINE DEHYDROGENASE SUBUNIT C-RELATED"/>
    <property type="match status" value="1"/>
</dbReference>
<organism evidence="4 5">
    <name type="scientific">Georhizobium profundi</name>
    <dbReference type="NCBI Taxonomy" id="2341112"/>
    <lineage>
        <taxon>Bacteria</taxon>
        <taxon>Pseudomonadati</taxon>
        <taxon>Pseudomonadota</taxon>
        <taxon>Alphaproteobacteria</taxon>
        <taxon>Hyphomicrobiales</taxon>
        <taxon>Rhizobiaceae</taxon>
        <taxon>Georhizobium</taxon>
    </lineage>
</organism>
<evidence type="ECO:0000256" key="1">
    <source>
        <dbReference type="ARBA" id="ARBA00022630"/>
    </source>
</evidence>
<keyword evidence="1" id="KW-0285">Flavoprotein</keyword>
<dbReference type="PANTHER" id="PTHR42659:SF1">
    <property type="entry name" value="OXIDOREDUCTASE"/>
    <property type="match status" value="1"/>
</dbReference>
<dbReference type="GO" id="GO:0016491">
    <property type="term" value="F:oxidoreductase activity"/>
    <property type="evidence" value="ECO:0007669"/>
    <property type="project" value="InterPro"/>
</dbReference>
<proteinExistence type="predicted"/>
<dbReference type="Pfam" id="PF03450">
    <property type="entry name" value="CO_deh_flav_C"/>
    <property type="match status" value="1"/>
</dbReference>
<sequence length="324" mass="35035">MTPFSFERAEKASASAGVRYLGGGTNLIDLMKLEIERPERLVDVSRLPGDIRESDGAILIGASVTNAALSADPLIRERYAMLSTALLSGATQQLRNKATTGGNFLQRTRCHYFYDTARACNKREPGSGCDALDGHNRFHAILGASEHCIAVHPSDMAVAMAALDAEVRTITADGEGRTIPATDLLRLPGDAPERDHVLDDGELIVEVRLPANPPARQLYRKVRDRASYAFAVVSIAVALDVEDNVMKNVRIALGGVAHKPWRADKAERALEGAFVDASVFAQAADAELQDAVGRGDNDFKIPLVRRLIITALRDVTDLSKEHSA</sequence>
<name>A0A3Q8XQ03_9HYPH</name>
<dbReference type="InterPro" id="IPR016169">
    <property type="entry name" value="FAD-bd_PCMH_sub2"/>
</dbReference>
<dbReference type="InterPro" id="IPR016166">
    <property type="entry name" value="FAD-bd_PCMH"/>
</dbReference>
<dbReference type="RefSeq" id="WP_126009324.1">
    <property type="nucleotide sequence ID" value="NZ_CP032509.1"/>
</dbReference>
<dbReference type="PROSITE" id="PS51387">
    <property type="entry name" value="FAD_PCMH"/>
    <property type="match status" value="1"/>
</dbReference>
<dbReference type="SUPFAM" id="SSF55447">
    <property type="entry name" value="CO dehydrogenase flavoprotein C-terminal domain-like"/>
    <property type="match status" value="1"/>
</dbReference>
<keyword evidence="5" id="KW-1185">Reference proteome</keyword>
<dbReference type="Proteomes" id="UP000268192">
    <property type="component" value="Chromosome"/>
</dbReference>
<dbReference type="SMART" id="SM01092">
    <property type="entry name" value="CO_deh_flav_C"/>
    <property type="match status" value="1"/>
</dbReference>
<dbReference type="InterPro" id="IPR016167">
    <property type="entry name" value="FAD-bd_PCMH_sub1"/>
</dbReference>
<dbReference type="InterPro" id="IPR002346">
    <property type="entry name" value="Mopterin_DH_FAD-bd"/>
</dbReference>
<dbReference type="Gene3D" id="3.30.390.50">
    <property type="entry name" value="CO dehydrogenase flavoprotein, C-terminal domain"/>
    <property type="match status" value="1"/>
</dbReference>
<dbReference type="OrthoDB" id="9814706at2"/>
<dbReference type="SUPFAM" id="SSF56176">
    <property type="entry name" value="FAD-binding/transporter-associated domain-like"/>
    <property type="match status" value="1"/>
</dbReference>
<gene>
    <name evidence="4" type="ORF">D5400_08060</name>
</gene>
<evidence type="ECO:0000313" key="4">
    <source>
        <dbReference type="EMBL" id="AZN71229.1"/>
    </source>
</evidence>
<protein>
    <submittedName>
        <fullName evidence="4">Xanthine dehydrogenase family protein subunit M</fullName>
    </submittedName>
</protein>
<dbReference type="InterPro" id="IPR005107">
    <property type="entry name" value="CO_DH_flav_C"/>
</dbReference>
<evidence type="ECO:0000256" key="2">
    <source>
        <dbReference type="ARBA" id="ARBA00022827"/>
    </source>
</evidence>
<dbReference type="KEGG" id="abaw:D5400_08060"/>
<dbReference type="EMBL" id="CP032509">
    <property type="protein sequence ID" value="AZN71229.1"/>
    <property type="molecule type" value="Genomic_DNA"/>
</dbReference>
<reference evidence="4 5" key="1">
    <citation type="submission" date="2018-09" db="EMBL/GenBank/DDBJ databases">
        <title>Marinorhizobium profundi gen. nov., sp. nov., isolated from a deep-sea sediment sample from the New Britain Trench and proposal of Marinorhizobiaceae fam. nov. in the order Rhizobiales of the class Alphaproteobacteria.</title>
        <authorList>
            <person name="Cao J."/>
        </authorList>
    </citation>
    <scope>NUCLEOTIDE SEQUENCE [LARGE SCALE GENOMIC DNA]</scope>
    <source>
        <strain evidence="4 5">WS11</strain>
    </source>
</reference>
<dbReference type="InterPro" id="IPR036683">
    <property type="entry name" value="CO_DH_flav_C_dom_sf"/>
</dbReference>
<dbReference type="GO" id="GO:0071949">
    <property type="term" value="F:FAD binding"/>
    <property type="evidence" value="ECO:0007669"/>
    <property type="project" value="InterPro"/>
</dbReference>
<dbReference type="AlphaFoldDB" id="A0A3Q8XQ03"/>
<evidence type="ECO:0000313" key="5">
    <source>
        <dbReference type="Proteomes" id="UP000268192"/>
    </source>
</evidence>
<evidence type="ECO:0000259" key="3">
    <source>
        <dbReference type="PROSITE" id="PS51387"/>
    </source>
</evidence>
<dbReference type="InterPro" id="IPR036318">
    <property type="entry name" value="FAD-bd_PCMH-like_sf"/>
</dbReference>
<feature type="domain" description="FAD-binding PCMH-type" evidence="3">
    <location>
        <begin position="1"/>
        <end position="214"/>
    </location>
</feature>
<dbReference type="Pfam" id="PF00941">
    <property type="entry name" value="FAD_binding_5"/>
    <property type="match status" value="1"/>
</dbReference>
<accession>A0A3Q8XQ03</accession>
<dbReference type="Gene3D" id="3.30.43.10">
    <property type="entry name" value="Uridine Diphospho-n-acetylenolpyruvylglucosamine Reductase, domain 2"/>
    <property type="match status" value="1"/>
</dbReference>
<dbReference type="Gene3D" id="3.30.465.10">
    <property type="match status" value="2"/>
</dbReference>
<dbReference type="InterPro" id="IPR051312">
    <property type="entry name" value="Diverse_Substr_Oxidored"/>
</dbReference>